<comment type="caution">
    <text evidence="7">Lacks conserved residue(s) required for the propagation of feature annotation.</text>
</comment>
<feature type="region of interest" description="Disordered" evidence="8">
    <location>
        <begin position="348"/>
        <end position="395"/>
    </location>
</feature>
<evidence type="ECO:0000256" key="5">
    <source>
        <dbReference type="ARBA" id="ARBA00022989"/>
    </source>
</evidence>
<dbReference type="SUPFAM" id="SSF82861">
    <property type="entry name" value="Mechanosensitive channel protein MscS (YggB), transmembrane region"/>
    <property type="match status" value="1"/>
</dbReference>
<comment type="subunit">
    <text evidence="7">Homoheptamer.</text>
</comment>
<comment type="similarity">
    <text evidence="2 7">Belongs to the MscS (TC 1.A.23) family.</text>
</comment>
<dbReference type="Gene3D" id="3.30.70.100">
    <property type="match status" value="1"/>
</dbReference>
<dbReference type="OrthoDB" id="9793781at2"/>
<dbReference type="GO" id="GO:0008381">
    <property type="term" value="F:mechanosensitive monoatomic ion channel activity"/>
    <property type="evidence" value="ECO:0007669"/>
    <property type="project" value="InterPro"/>
</dbReference>
<comment type="subcellular location">
    <subcellularLocation>
        <location evidence="7">Cell inner membrane</location>
        <topology evidence="7">Multi-pass membrane protein</topology>
    </subcellularLocation>
    <subcellularLocation>
        <location evidence="1">Cell membrane</location>
        <topology evidence="1">Multi-pass membrane protein</topology>
    </subcellularLocation>
</comment>
<comment type="caution">
    <text evidence="12">The sequence shown here is derived from an EMBL/GenBank/DDBJ whole genome shotgun (WGS) entry which is preliminary data.</text>
</comment>
<evidence type="ECO:0000259" key="11">
    <source>
        <dbReference type="Pfam" id="PF21088"/>
    </source>
</evidence>
<feature type="domain" description="Mechanosensitive ion channel MscS" evidence="10">
    <location>
        <begin position="175"/>
        <end position="242"/>
    </location>
</feature>
<dbReference type="GO" id="GO:0005886">
    <property type="term" value="C:plasma membrane"/>
    <property type="evidence" value="ECO:0007669"/>
    <property type="project" value="UniProtKB-SubCell"/>
</dbReference>
<evidence type="ECO:0000256" key="6">
    <source>
        <dbReference type="ARBA" id="ARBA00023136"/>
    </source>
</evidence>
<evidence type="ECO:0000256" key="3">
    <source>
        <dbReference type="ARBA" id="ARBA00022475"/>
    </source>
</evidence>
<organism evidence="12 13">
    <name type="scientific">Luteimonas wenzhouensis</name>
    <dbReference type="NCBI Taxonomy" id="2599615"/>
    <lineage>
        <taxon>Bacteria</taxon>
        <taxon>Pseudomonadati</taxon>
        <taxon>Pseudomonadota</taxon>
        <taxon>Gammaproteobacteria</taxon>
        <taxon>Lysobacterales</taxon>
        <taxon>Lysobacteraceae</taxon>
        <taxon>Luteimonas</taxon>
    </lineage>
</organism>
<keyword evidence="13" id="KW-1185">Reference proteome</keyword>
<keyword evidence="3" id="KW-1003">Cell membrane</keyword>
<dbReference type="Pfam" id="PF21088">
    <property type="entry name" value="MS_channel_1st"/>
    <property type="match status" value="1"/>
</dbReference>
<keyword evidence="9" id="KW-0732">Signal</keyword>
<dbReference type="InterPro" id="IPR006685">
    <property type="entry name" value="MscS_channel_2nd"/>
</dbReference>
<comment type="function">
    <text evidence="7">Mechanosensitive channel that participates in the regulation of osmotic pressure changes within the cell, opening in response to stretch forces in the membrane lipid bilayer, without the need for other proteins. Contributes to normal resistance to hypoosmotic shock. Forms an ion channel of 1.0 nanosiemens conductance with a slight preference for anions.</text>
</comment>
<protein>
    <recommendedName>
        <fullName evidence="7">Small-conductance mechanosensitive channel</fullName>
    </recommendedName>
</protein>
<keyword evidence="5 7" id="KW-1133">Transmembrane helix</keyword>
<feature type="transmembrane region" description="Helical" evidence="7">
    <location>
        <begin position="152"/>
        <end position="173"/>
    </location>
</feature>
<feature type="transmembrane region" description="Helical" evidence="7">
    <location>
        <begin position="128"/>
        <end position="146"/>
    </location>
</feature>
<evidence type="ECO:0000256" key="2">
    <source>
        <dbReference type="ARBA" id="ARBA00008017"/>
    </source>
</evidence>
<dbReference type="PANTHER" id="PTHR30221:SF1">
    <property type="entry name" value="SMALL-CONDUCTANCE MECHANOSENSITIVE CHANNEL"/>
    <property type="match status" value="1"/>
</dbReference>
<feature type="chain" id="PRO_5022670103" description="Small-conductance mechanosensitive channel" evidence="9">
    <location>
        <begin position="25"/>
        <end position="395"/>
    </location>
</feature>
<dbReference type="EMBL" id="VOHE01000001">
    <property type="protein sequence ID" value="TWT21790.1"/>
    <property type="molecule type" value="Genomic_DNA"/>
</dbReference>
<feature type="signal peptide" evidence="9">
    <location>
        <begin position="1"/>
        <end position="24"/>
    </location>
</feature>
<evidence type="ECO:0000259" key="10">
    <source>
        <dbReference type="Pfam" id="PF00924"/>
    </source>
</evidence>
<dbReference type="InterPro" id="IPR010920">
    <property type="entry name" value="LSM_dom_sf"/>
</dbReference>
<dbReference type="InterPro" id="IPR049142">
    <property type="entry name" value="MS_channel_1st"/>
</dbReference>
<reference evidence="12 13" key="1">
    <citation type="submission" date="2019-07" db="EMBL/GenBank/DDBJ databases">
        <title>Luteimonas sp. YD-1 nov., isolated from acidic soil.</title>
        <authorList>
            <person name="Zhou J."/>
        </authorList>
    </citation>
    <scope>NUCLEOTIDE SEQUENCE [LARGE SCALE GENOMIC DNA]</scope>
    <source>
        <strain evidence="12 13">YD-1</strain>
    </source>
</reference>
<evidence type="ECO:0000256" key="4">
    <source>
        <dbReference type="ARBA" id="ARBA00022692"/>
    </source>
</evidence>
<dbReference type="Proteomes" id="UP000315949">
    <property type="component" value="Unassembled WGS sequence"/>
</dbReference>
<feature type="domain" description="Mechanosensitive ion channel transmembrane helices 2/3" evidence="11">
    <location>
        <begin position="132"/>
        <end position="174"/>
    </location>
</feature>
<keyword evidence="7" id="KW-0407">Ion channel</keyword>
<dbReference type="Gene3D" id="1.10.287.1260">
    <property type="match status" value="1"/>
</dbReference>
<keyword evidence="7" id="KW-0406">Ion transport</keyword>
<keyword evidence="7" id="KW-0997">Cell inner membrane</keyword>
<sequence length="395" mass="42514">MRRFLLAPCLLLLVALSLAVPAAAAVTRDAVPPATAPDARPAHAADARGVAPAAPPAEEWLPDGAQVRSRFDVTFDRVLARLAELVANLPLLLAAIVIVLVAAWIGGFVSRRLHLLRLRTHNPYMNGLIRNVVRSFIILCGVLIALDLLNATALVTAVLGSAGVVGLVVGFAFKDIAENYIAGILLSLRQPFSPGDLVVIDGNEGRVVALHSRATMLMTLDGNELRLPNALVFKAIILNYTRNPKRRFDFSVTIDPAQSIRQAQALALEQIRTVDGLLSDPGPSWSVREFAPTGTVLQFFGWVDQRHSDLGKVRSEAIRLVKAAFARAGIEQPRVVYHVRMAREDARDGAAALHEPAHSAGADTSVNRDIDQQLAQARQAAEAGDDLLEPGSDPR</sequence>
<dbReference type="InterPro" id="IPR011066">
    <property type="entry name" value="MscS_channel_C_sf"/>
</dbReference>
<dbReference type="InterPro" id="IPR023408">
    <property type="entry name" value="MscS_beta-dom_sf"/>
</dbReference>
<keyword evidence="6 7" id="KW-0472">Membrane</keyword>
<evidence type="ECO:0000313" key="13">
    <source>
        <dbReference type="Proteomes" id="UP000315949"/>
    </source>
</evidence>
<accession>A0A5C5U8R2</accession>
<dbReference type="RefSeq" id="WP_146310016.1">
    <property type="nucleotide sequence ID" value="NZ_VOHE01000001.1"/>
</dbReference>
<feature type="compositionally biased region" description="Low complexity" evidence="8">
    <location>
        <begin position="372"/>
        <end position="382"/>
    </location>
</feature>
<dbReference type="Gene3D" id="2.30.30.60">
    <property type="match status" value="1"/>
</dbReference>
<gene>
    <name evidence="12" type="ORF">FQY79_01270</name>
</gene>
<dbReference type="AlphaFoldDB" id="A0A5C5U8R2"/>
<name>A0A5C5U8R2_9GAMM</name>
<proteinExistence type="inferred from homology"/>
<feature type="transmembrane region" description="Helical" evidence="7">
    <location>
        <begin position="85"/>
        <end position="107"/>
    </location>
</feature>
<keyword evidence="4 7" id="KW-0812">Transmembrane</keyword>
<dbReference type="InterPro" id="IPR045275">
    <property type="entry name" value="MscS_archaea/bacteria_type"/>
</dbReference>
<evidence type="ECO:0000256" key="7">
    <source>
        <dbReference type="RuleBase" id="RU369025"/>
    </source>
</evidence>
<dbReference type="InterPro" id="IPR011014">
    <property type="entry name" value="MscS_channel_TM-2"/>
</dbReference>
<evidence type="ECO:0000256" key="8">
    <source>
        <dbReference type="SAM" id="MobiDB-lite"/>
    </source>
</evidence>
<dbReference type="SUPFAM" id="SSF82689">
    <property type="entry name" value="Mechanosensitive channel protein MscS (YggB), C-terminal domain"/>
    <property type="match status" value="1"/>
</dbReference>
<dbReference type="Pfam" id="PF00924">
    <property type="entry name" value="MS_channel_2nd"/>
    <property type="match status" value="1"/>
</dbReference>
<dbReference type="SUPFAM" id="SSF50182">
    <property type="entry name" value="Sm-like ribonucleoproteins"/>
    <property type="match status" value="1"/>
</dbReference>
<evidence type="ECO:0000313" key="12">
    <source>
        <dbReference type="EMBL" id="TWT21790.1"/>
    </source>
</evidence>
<evidence type="ECO:0000256" key="1">
    <source>
        <dbReference type="ARBA" id="ARBA00004651"/>
    </source>
</evidence>
<dbReference type="PANTHER" id="PTHR30221">
    <property type="entry name" value="SMALL-CONDUCTANCE MECHANOSENSITIVE CHANNEL"/>
    <property type="match status" value="1"/>
</dbReference>
<keyword evidence="7" id="KW-0813">Transport</keyword>
<evidence type="ECO:0000256" key="9">
    <source>
        <dbReference type="SAM" id="SignalP"/>
    </source>
</evidence>